<dbReference type="InParanoid" id="A0A0C3PAF6"/>
<evidence type="ECO:0000313" key="2">
    <source>
        <dbReference type="EMBL" id="KIO04871.1"/>
    </source>
</evidence>
<accession>A0A0C3PAF6</accession>
<dbReference type="EMBL" id="KN831969">
    <property type="protein sequence ID" value="KIO04871.1"/>
    <property type="molecule type" value="Genomic_DNA"/>
</dbReference>
<feature type="compositionally biased region" description="Acidic residues" evidence="1">
    <location>
        <begin position="35"/>
        <end position="57"/>
    </location>
</feature>
<sequence length="107" mass="12129">MDFGDIKCQHLLAKSTDYDPKVSVNFIQTQGPTIQDDDDKPEDDLPDLESVSDDDEYSTNNKVTTDNEDSDDGMRIALGNYYQGYATQEMTQIPYTPIWTLTSSFMI</sequence>
<evidence type="ECO:0000256" key="1">
    <source>
        <dbReference type="SAM" id="MobiDB-lite"/>
    </source>
</evidence>
<reference evidence="3" key="2">
    <citation type="submission" date="2015-01" db="EMBL/GenBank/DDBJ databases">
        <title>Evolutionary Origins and Diversification of the Mycorrhizal Mutualists.</title>
        <authorList>
            <consortium name="DOE Joint Genome Institute"/>
            <consortium name="Mycorrhizal Genomics Consortium"/>
            <person name="Kohler A."/>
            <person name="Kuo A."/>
            <person name="Nagy L.G."/>
            <person name="Floudas D."/>
            <person name="Copeland A."/>
            <person name="Barry K.W."/>
            <person name="Cichocki N."/>
            <person name="Veneault-Fourrey C."/>
            <person name="LaButti K."/>
            <person name="Lindquist E.A."/>
            <person name="Lipzen A."/>
            <person name="Lundell T."/>
            <person name="Morin E."/>
            <person name="Murat C."/>
            <person name="Riley R."/>
            <person name="Ohm R."/>
            <person name="Sun H."/>
            <person name="Tunlid A."/>
            <person name="Henrissat B."/>
            <person name="Grigoriev I.V."/>
            <person name="Hibbett D.S."/>
            <person name="Martin F."/>
        </authorList>
    </citation>
    <scope>NUCLEOTIDE SEQUENCE [LARGE SCALE GENOMIC DNA]</scope>
    <source>
        <strain evidence="3">Marx 270</strain>
    </source>
</reference>
<reference evidence="2 3" key="1">
    <citation type="submission" date="2014-04" db="EMBL/GenBank/DDBJ databases">
        <authorList>
            <consortium name="DOE Joint Genome Institute"/>
            <person name="Kuo A."/>
            <person name="Kohler A."/>
            <person name="Costa M.D."/>
            <person name="Nagy L.G."/>
            <person name="Floudas D."/>
            <person name="Copeland A."/>
            <person name="Barry K.W."/>
            <person name="Cichocki N."/>
            <person name="Veneault-Fourrey C."/>
            <person name="LaButti K."/>
            <person name="Lindquist E.A."/>
            <person name="Lipzen A."/>
            <person name="Lundell T."/>
            <person name="Morin E."/>
            <person name="Murat C."/>
            <person name="Sun H."/>
            <person name="Tunlid A."/>
            <person name="Henrissat B."/>
            <person name="Grigoriev I.V."/>
            <person name="Hibbett D.S."/>
            <person name="Martin F."/>
            <person name="Nordberg H.P."/>
            <person name="Cantor M.N."/>
            <person name="Hua S.X."/>
        </authorList>
    </citation>
    <scope>NUCLEOTIDE SEQUENCE [LARGE SCALE GENOMIC DNA]</scope>
    <source>
        <strain evidence="2 3">Marx 270</strain>
    </source>
</reference>
<protein>
    <submittedName>
        <fullName evidence="2">Uncharacterized protein</fullName>
    </submittedName>
</protein>
<name>A0A0C3PAF6_PISTI</name>
<keyword evidence="3" id="KW-1185">Reference proteome</keyword>
<dbReference type="AlphaFoldDB" id="A0A0C3PAF6"/>
<dbReference type="Proteomes" id="UP000054217">
    <property type="component" value="Unassembled WGS sequence"/>
</dbReference>
<dbReference type="HOGENOM" id="CLU_2211045_0_0_1"/>
<proteinExistence type="predicted"/>
<evidence type="ECO:0000313" key="3">
    <source>
        <dbReference type="Proteomes" id="UP000054217"/>
    </source>
</evidence>
<organism evidence="2 3">
    <name type="scientific">Pisolithus tinctorius Marx 270</name>
    <dbReference type="NCBI Taxonomy" id="870435"/>
    <lineage>
        <taxon>Eukaryota</taxon>
        <taxon>Fungi</taxon>
        <taxon>Dikarya</taxon>
        <taxon>Basidiomycota</taxon>
        <taxon>Agaricomycotina</taxon>
        <taxon>Agaricomycetes</taxon>
        <taxon>Agaricomycetidae</taxon>
        <taxon>Boletales</taxon>
        <taxon>Sclerodermatineae</taxon>
        <taxon>Pisolithaceae</taxon>
        <taxon>Pisolithus</taxon>
    </lineage>
</organism>
<gene>
    <name evidence="2" type="ORF">M404DRAFT_25950</name>
</gene>
<feature type="region of interest" description="Disordered" evidence="1">
    <location>
        <begin position="30"/>
        <end position="72"/>
    </location>
</feature>